<dbReference type="HOGENOM" id="CLU_1293732_0_0_0"/>
<proteinExistence type="predicted"/>
<dbReference type="AlphaFoldDB" id="D1AW43"/>
<dbReference type="Proteomes" id="UP000002072">
    <property type="component" value="Chromosome"/>
</dbReference>
<accession>D1AW43</accession>
<reference evidence="1 2" key="1">
    <citation type="journal article" date="2009" name="Stand. Genomic Sci.">
        <title>Complete genome sequence of Streptobacillus moniliformis type strain (9901T).</title>
        <authorList>
            <person name="Nolan M."/>
            <person name="Gronow S."/>
            <person name="Lapidus A."/>
            <person name="Ivanova N."/>
            <person name="Copeland A."/>
            <person name="Lucas S."/>
            <person name="Del Rio T.G."/>
            <person name="Chen F."/>
            <person name="Tice H."/>
            <person name="Pitluck S."/>
            <person name="Cheng J.F."/>
            <person name="Sims D."/>
            <person name="Meincke L."/>
            <person name="Bruce D."/>
            <person name="Goodwin L."/>
            <person name="Brettin T."/>
            <person name="Han C."/>
            <person name="Detter J.C."/>
            <person name="Ovchinikova G."/>
            <person name="Pati A."/>
            <person name="Mavromatis K."/>
            <person name="Mikhailova N."/>
            <person name="Chen A."/>
            <person name="Palaniappan K."/>
            <person name="Land M."/>
            <person name="Hauser L."/>
            <person name="Chang Y.J."/>
            <person name="Jeffries C.D."/>
            <person name="Rohde M."/>
            <person name="Sproer C."/>
            <person name="Goker M."/>
            <person name="Bristow J."/>
            <person name="Eisen J.A."/>
            <person name="Markowitz V."/>
            <person name="Hugenholtz P."/>
            <person name="Kyrpides N.C."/>
            <person name="Klenk H.P."/>
            <person name="Chain P."/>
        </authorList>
    </citation>
    <scope>NUCLEOTIDE SEQUENCE [LARGE SCALE GENOMIC DNA]</scope>
    <source>
        <strain evidence="2">ATCC 14647 / DSM 12112 / NCTC 10651 / 9901</strain>
    </source>
</reference>
<dbReference type="KEGG" id="smf:Smon_0021"/>
<dbReference type="EMBL" id="CP001779">
    <property type="protein sequence ID" value="ACZ00519.1"/>
    <property type="molecule type" value="Genomic_DNA"/>
</dbReference>
<dbReference type="STRING" id="519441.Smon_0021"/>
<dbReference type="RefSeq" id="WP_012858077.1">
    <property type="nucleotide sequence ID" value="NC_013515.1"/>
</dbReference>
<gene>
    <name evidence="1" type="ordered locus">Smon_0021</name>
</gene>
<organism evidence="1 2">
    <name type="scientific">Streptobacillus moniliformis (strain ATCC 14647 / DSM 12112 / NCTC 10651 / 9901)</name>
    <dbReference type="NCBI Taxonomy" id="519441"/>
    <lineage>
        <taxon>Bacteria</taxon>
        <taxon>Fusobacteriati</taxon>
        <taxon>Fusobacteriota</taxon>
        <taxon>Fusobacteriia</taxon>
        <taxon>Fusobacteriales</taxon>
        <taxon>Leptotrichiaceae</taxon>
        <taxon>Streptobacillus</taxon>
    </lineage>
</organism>
<dbReference type="OrthoDB" id="95265at2"/>
<protein>
    <submittedName>
        <fullName evidence="1">Uncharacterized protein</fullName>
    </submittedName>
</protein>
<name>D1AW43_STRM9</name>
<dbReference type="eggNOG" id="ENOG50339EP">
    <property type="taxonomic scope" value="Bacteria"/>
</dbReference>
<evidence type="ECO:0000313" key="2">
    <source>
        <dbReference type="Proteomes" id="UP000002072"/>
    </source>
</evidence>
<keyword evidence="2" id="KW-1185">Reference proteome</keyword>
<evidence type="ECO:0000313" key="1">
    <source>
        <dbReference type="EMBL" id="ACZ00519.1"/>
    </source>
</evidence>
<sequence>MRKLNEYNGFDEFLDDFKNFNEKSKYFKIDMNANILIKEPSYILEYGYMYYVKGFKDVNNVFDLKDIYLRKEKKIKRHSSIEKEKLKESFFRAIFNRDEIHSLSLSNELIRRDSKMFFDILYLNAKLSDDANRLIKVYLFEKIFEDIGLSIPFLRNLIGYICKSKEGYGNKKEVDKLYSYILKNRFNEEIEVNVNKMNENNTIILRFLEEEQC</sequence>
<dbReference type="GeneID" id="29674056"/>